<sequence>MTRKLSPVGRFVAGVWAERAKQASLNVLKPVFAESAR</sequence>
<proteinExistence type="predicted"/>
<dbReference type="AlphaFoldDB" id="A0A839U3Z4"/>
<organism evidence="1 2">
    <name type="scientific">Phyllobacterium trifolii</name>
    <dbReference type="NCBI Taxonomy" id="300193"/>
    <lineage>
        <taxon>Bacteria</taxon>
        <taxon>Pseudomonadati</taxon>
        <taxon>Pseudomonadota</taxon>
        <taxon>Alphaproteobacteria</taxon>
        <taxon>Hyphomicrobiales</taxon>
        <taxon>Phyllobacteriaceae</taxon>
        <taxon>Phyllobacterium</taxon>
    </lineage>
</organism>
<keyword evidence="2" id="KW-1185">Reference proteome</keyword>
<reference evidence="1 2" key="1">
    <citation type="submission" date="2020-08" db="EMBL/GenBank/DDBJ databases">
        <title>Genomic Encyclopedia of Type Strains, Phase III (KMG-III): the genomes of soil and plant-associated and newly described type strains.</title>
        <authorList>
            <person name="Whitman W."/>
        </authorList>
    </citation>
    <scope>NUCLEOTIDE SEQUENCE [LARGE SCALE GENOMIC DNA]</scope>
    <source>
        <strain evidence="1 2">CECT 7015</strain>
    </source>
</reference>
<dbReference type="EMBL" id="JACHXN010000004">
    <property type="protein sequence ID" value="MBB3145398.1"/>
    <property type="molecule type" value="Genomic_DNA"/>
</dbReference>
<comment type="caution">
    <text evidence="1">The sequence shown here is derived from an EMBL/GenBank/DDBJ whole genome shotgun (WGS) entry which is preliminary data.</text>
</comment>
<name>A0A839U3Z4_9HYPH</name>
<protein>
    <submittedName>
        <fullName evidence="1">Uncharacterized protein</fullName>
    </submittedName>
</protein>
<evidence type="ECO:0000313" key="2">
    <source>
        <dbReference type="Proteomes" id="UP000554520"/>
    </source>
</evidence>
<dbReference type="Proteomes" id="UP000554520">
    <property type="component" value="Unassembled WGS sequence"/>
</dbReference>
<accession>A0A839U3Z4</accession>
<evidence type="ECO:0000313" key="1">
    <source>
        <dbReference type="EMBL" id="MBB3145398.1"/>
    </source>
</evidence>
<gene>
    <name evidence="1" type="ORF">FHS21_001803</name>
</gene>